<evidence type="ECO:0000313" key="2">
    <source>
        <dbReference type="Proteomes" id="UP000818266"/>
    </source>
</evidence>
<dbReference type="EMBL" id="VIKT02000004">
    <property type="protein sequence ID" value="NHF62243.1"/>
    <property type="molecule type" value="Genomic_DNA"/>
</dbReference>
<protein>
    <recommendedName>
        <fullName evidence="3">Terminase</fullName>
    </recommendedName>
</protein>
<sequence>MTPRNPSRETIADELIAVMGGLGWCPMPWQRELLEVAYEVDAFGQLWYREIVVVIMRQSGKSTLIIPVSLHRMIAWEDRQFGIYIAQTRDKALEKLVEEHFYHIERSPFRRLLVPNRSGKIRPNLSHGSENLKYINGSKWAIDAPTEEAGHGGTLGLAVGDEIFAMSDNRLEAGLTPTMATVDDAMTWWISTPGKSKLKSPFLWQKVEKGRARVELTRMDPSILDKSRTLYVEFSIPTDVDMYDPLTWWDHMPAVGYTQKLQTIQGFADSMDEPEFRRAFGCQWGDELGGDWKIPKEKWDARIDTESQIGDTLVWVLDVTPDRAWASISAASLREDGKVHIEVVDEGPGTDWLIDGDDRASDDELRLHGIAYLQREYGGTVWYDHLTVGSFAPDLRDAGVEANPIEARDVMVAAPMLLDWVLNDRVVHLGQSELSDALSSAATSTFGDGWRWARGRSMRPITALVSVSLALRMLAKTLPDLNYDPLAALREGRETP</sequence>
<accession>A0A9E5JKN5</accession>
<proteinExistence type="predicted"/>
<dbReference type="Proteomes" id="UP000818266">
    <property type="component" value="Unassembled WGS sequence"/>
</dbReference>
<evidence type="ECO:0000313" key="1">
    <source>
        <dbReference type="EMBL" id="NHF62243.1"/>
    </source>
</evidence>
<reference evidence="1 2" key="1">
    <citation type="submission" date="2020-03" db="EMBL/GenBank/DDBJ databases">
        <title>Chryseoglobus sp. isolated from a deep-sea seamount.</title>
        <authorList>
            <person name="Zhang D.-C."/>
        </authorList>
    </citation>
    <scope>NUCLEOTIDE SEQUENCE [LARGE SCALE GENOMIC DNA]</scope>
    <source>
        <strain evidence="1 2">KN1116</strain>
    </source>
</reference>
<keyword evidence="2" id="KW-1185">Reference proteome</keyword>
<evidence type="ECO:0008006" key="3">
    <source>
        <dbReference type="Google" id="ProtNLM"/>
    </source>
</evidence>
<gene>
    <name evidence="1" type="ORF">FK219_003135</name>
</gene>
<dbReference type="InterPro" id="IPR027417">
    <property type="entry name" value="P-loop_NTPase"/>
</dbReference>
<organism evidence="1 2">
    <name type="scientific">Microcella pacifica</name>
    <dbReference type="NCBI Taxonomy" id="2591847"/>
    <lineage>
        <taxon>Bacteria</taxon>
        <taxon>Bacillati</taxon>
        <taxon>Actinomycetota</taxon>
        <taxon>Actinomycetes</taxon>
        <taxon>Micrococcales</taxon>
        <taxon>Microbacteriaceae</taxon>
        <taxon>Microcella</taxon>
    </lineage>
</organism>
<name>A0A9E5JKN5_9MICO</name>
<comment type="caution">
    <text evidence="1">The sequence shown here is derived from an EMBL/GenBank/DDBJ whole genome shotgun (WGS) entry which is preliminary data.</text>
</comment>
<dbReference type="Gene3D" id="3.40.50.300">
    <property type="entry name" value="P-loop containing nucleotide triphosphate hydrolases"/>
    <property type="match status" value="1"/>
</dbReference>
<dbReference type="AlphaFoldDB" id="A0A9E5JKN5"/>
<dbReference type="RefSeq" id="WP_165638028.1">
    <property type="nucleotide sequence ID" value="NZ_VIKT02000004.1"/>
</dbReference>
<dbReference type="Pfam" id="PF03237">
    <property type="entry name" value="Terminase_6N"/>
    <property type="match status" value="1"/>
</dbReference>